<dbReference type="Proteomes" id="UP000188726">
    <property type="component" value="Unassembled WGS sequence"/>
</dbReference>
<protein>
    <recommendedName>
        <fullName evidence="3">Uracil-DNA glycosylase-like domain-containing protein</fullName>
    </recommendedName>
</protein>
<sequence length="176" mass="20029">MPIVFQPWVGDRYWEANRFGARVLVLGESHYGTEEEVSPNFTKDVVQNLAIDHRHAFFTKISKVLLGLDSNQWLSDEERSEVWQHLAFYNYVQGFVGDTPRVRPNQDMWQDSKEAFLSVIEHLKPDLVLVLGVELGGAIPSLESNIDVCAIQHPSTGFSYAKWNPVVSEALKRVKS</sequence>
<name>A0AB36K331_9GAMM</name>
<comment type="caution">
    <text evidence="1">The sequence shown here is derived from an EMBL/GenBank/DDBJ whole genome shotgun (WGS) entry which is preliminary data.</text>
</comment>
<evidence type="ECO:0000313" key="1">
    <source>
        <dbReference type="EMBL" id="OOE42356.1"/>
    </source>
</evidence>
<evidence type="ECO:0000313" key="2">
    <source>
        <dbReference type="Proteomes" id="UP000188726"/>
    </source>
</evidence>
<proteinExistence type="predicted"/>
<reference evidence="1 2" key="1">
    <citation type="journal article" date="2017" name="Genome Announc.">
        <title>Draft Genome Sequences of Salinivibrio proteolyticus, Salinivibrio sharmensis, Salinivibrio siamensis, Salinivibrio costicola subsp. alcaliphilus, Salinivibrio costicola subsp. vallismortis, and 29 New Isolates Belonging to the Genus Salinivibrio.</title>
        <authorList>
            <person name="Lopez-Hermoso C."/>
            <person name="de la Haba R.R."/>
            <person name="Sanchez-Porro C."/>
            <person name="Bayliss S.C."/>
            <person name="Feil E.J."/>
            <person name="Ventosa A."/>
        </authorList>
    </citation>
    <scope>NUCLEOTIDE SEQUENCE [LARGE SCALE GENOMIC DNA]</scope>
    <source>
        <strain evidence="1 2">IC202</strain>
    </source>
</reference>
<organism evidence="1 2">
    <name type="scientific">Salinivibrio kushneri</name>
    <dbReference type="NCBI Taxonomy" id="1908198"/>
    <lineage>
        <taxon>Bacteria</taxon>
        <taxon>Pseudomonadati</taxon>
        <taxon>Pseudomonadota</taxon>
        <taxon>Gammaproteobacteria</taxon>
        <taxon>Vibrionales</taxon>
        <taxon>Vibrionaceae</taxon>
        <taxon>Salinivibrio</taxon>
    </lineage>
</organism>
<evidence type="ECO:0008006" key="3">
    <source>
        <dbReference type="Google" id="ProtNLM"/>
    </source>
</evidence>
<accession>A0AB36K331</accession>
<dbReference type="RefSeq" id="WP_021024349.1">
    <property type="nucleotide sequence ID" value="NZ_MUEN01000091.1"/>
</dbReference>
<dbReference type="EMBL" id="MUEO01000043">
    <property type="protein sequence ID" value="OOE42356.1"/>
    <property type="molecule type" value="Genomic_DNA"/>
</dbReference>
<gene>
    <name evidence="1" type="ORF">BZG09_13855</name>
</gene>
<dbReference type="AlphaFoldDB" id="A0AB36K331"/>